<feature type="compositionally biased region" description="Polar residues" evidence="2">
    <location>
        <begin position="289"/>
        <end position="303"/>
    </location>
</feature>
<dbReference type="InterPro" id="IPR020981">
    <property type="entry name" value="Csm1/Pcs1_C"/>
</dbReference>
<dbReference type="InterPro" id="IPR038608">
    <property type="entry name" value="Csm1/Pcs1_C_sf"/>
</dbReference>
<proteinExistence type="predicted"/>
<evidence type="ECO:0000313" key="5">
    <source>
        <dbReference type="Proteomes" id="UP000189580"/>
    </source>
</evidence>
<gene>
    <name evidence="4" type="ORF">AWJ20_1979</name>
</gene>
<sequence length="534" mass="57898">MPPRRKRGAATKEVTNGDSSPRTTRASAAKKAKETTTDSKPKRSSSPQNSELASTVEPKVKSKGKNTKQPVVEPSEEEDEAISHTPNQEEPEENKENENVGIKSKLKKVQSPPRNGLLTSALGISLENTPVTRSNKRQHDGEDTDDSPSIVSRSKKHKNSILSNGEANTSLSTLSQPPKKAVKKPWRTGTATAANSAETASKEGGPTGTIDEDTSSKSKPNTTEKPLLKDKSSNPHIISKVTNGISATTVKSSTVTKTDKVALSNPRLISNSSVTGLISPSKPAHPGNLASSISSHGRLSPTKSHPRVAVGLSPSKHGASDSTLSSALTSFTVNAASELAVKFEKLRDLRETKAEELLNEFKLAAEARFQASDELIRELRLHEEKNQHSQDQELVDANIALQNLQQNVANLNSDLEAANEEISLLKAKLEAKENQQSQNMSNLALGICSDLSGLVILKVLNEEDEYTYECVQSGRNGVFRYNLSVAKSDSKEESHDITFTPLLTEKDEHLTSLLPDYFTEPLSFTREAVSILWC</sequence>
<dbReference type="GO" id="GO:0072686">
    <property type="term" value="C:mitotic spindle"/>
    <property type="evidence" value="ECO:0007669"/>
    <property type="project" value="TreeGrafter"/>
</dbReference>
<dbReference type="KEGG" id="slb:AWJ20_1979"/>
<reference evidence="4 5" key="1">
    <citation type="submission" date="2016-02" db="EMBL/GenBank/DDBJ databases">
        <title>Complete genome sequence and transcriptome regulation of the pentose utilising yeast Sugiyamaella lignohabitans.</title>
        <authorList>
            <person name="Bellasio M."/>
            <person name="Peymann A."/>
            <person name="Valli M."/>
            <person name="Sipitzky M."/>
            <person name="Graf A."/>
            <person name="Sauer M."/>
            <person name="Marx H."/>
            <person name="Mattanovich D."/>
        </authorList>
    </citation>
    <scope>NUCLEOTIDE SEQUENCE [LARGE SCALE GENOMIC DNA]</scope>
    <source>
        <strain evidence="4 5">CBS 10342</strain>
    </source>
</reference>
<protein>
    <recommendedName>
        <fullName evidence="3">Monopolin complex subunit Csm1/Pcs1 C-terminal domain-containing protein</fullName>
    </recommendedName>
</protein>
<name>A0A167ERN1_9ASCO</name>
<feature type="compositionally biased region" description="Polar residues" evidence="2">
    <location>
        <begin position="44"/>
        <end position="53"/>
    </location>
</feature>
<feature type="region of interest" description="Disordered" evidence="2">
    <location>
        <begin position="1"/>
        <end position="240"/>
    </location>
</feature>
<dbReference type="GO" id="GO:1990644">
    <property type="term" value="F:microtubule site clamp"/>
    <property type="evidence" value="ECO:0007669"/>
    <property type="project" value="TreeGrafter"/>
</dbReference>
<keyword evidence="1" id="KW-0175">Coiled coil</keyword>
<dbReference type="AlphaFoldDB" id="A0A167ERN1"/>
<feature type="region of interest" description="Disordered" evidence="2">
    <location>
        <begin position="279"/>
        <end position="319"/>
    </location>
</feature>
<feature type="compositionally biased region" description="Polar residues" evidence="2">
    <location>
        <begin position="160"/>
        <end position="176"/>
    </location>
</feature>
<evidence type="ECO:0000256" key="1">
    <source>
        <dbReference type="SAM" id="Coils"/>
    </source>
</evidence>
<dbReference type="GO" id="GO:0034506">
    <property type="term" value="C:chromosome, centromeric core domain"/>
    <property type="evidence" value="ECO:0007669"/>
    <property type="project" value="TreeGrafter"/>
</dbReference>
<evidence type="ECO:0000313" key="4">
    <source>
        <dbReference type="EMBL" id="ANB14391.1"/>
    </source>
</evidence>
<evidence type="ECO:0000256" key="2">
    <source>
        <dbReference type="SAM" id="MobiDB-lite"/>
    </source>
</evidence>
<dbReference type="CDD" id="cd23787">
    <property type="entry name" value="RWD_CSM1"/>
    <property type="match status" value="1"/>
</dbReference>
<dbReference type="EMBL" id="CP014503">
    <property type="protein sequence ID" value="ANB14391.1"/>
    <property type="molecule type" value="Genomic_DNA"/>
</dbReference>
<dbReference type="GO" id="GO:0033551">
    <property type="term" value="C:monopolin complex"/>
    <property type="evidence" value="ECO:0007669"/>
    <property type="project" value="InterPro"/>
</dbReference>
<dbReference type="InterPro" id="IPR040349">
    <property type="entry name" value="Csm1/Pcs1"/>
</dbReference>
<feature type="domain" description="Monopolin complex subunit Csm1/Pcs1 C-terminal" evidence="3">
    <location>
        <begin position="446"/>
        <end position="526"/>
    </location>
</feature>
<organism evidence="4 5">
    <name type="scientific">Sugiyamaella lignohabitans</name>
    <dbReference type="NCBI Taxonomy" id="796027"/>
    <lineage>
        <taxon>Eukaryota</taxon>
        <taxon>Fungi</taxon>
        <taxon>Dikarya</taxon>
        <taxon>Ascomycota</taxon>
        <taxon>Saccharomycotina</taxon>
        <taxon>Dipodascomycetes</taxon>
        <taxon>Dipodascales</taxon>
        <taxon>Trichomonascaceae</taxon>
        <taxon>Sugiyamaella</taxon>
    </lineage>
</organism>
<dbReference type="OrthoDB" id="4096868at2759"/>
<dbReference type="GO" id="GO:0051315">
    <property type="term" value="P:attachment of mitotic spindle microtubules to kinetochore"/>
    <property type="evidence" value="ECO:0007669"/>
    <property type="project" value="TreeGrafter"/>
</dbReference>
<dbReference type="Gene3D" id="3.90.1150.80">
    <property type="match status" value="1"/>
</dbReference>
<dbReference type="GO" id="GO:0005730">
    <property type="term" value="C:nucleolus"/>
    <property type="evidence" value="ECO:0007669"/>
    <property type="project" value="TreeGrafter"/>
</dbReference>
<dbReference type="PANTHER" id="PTHR28006:SF1">
    <property type="entry name" value="MONOPOLIN COMPLEX SUBUNIT CSM1"/>
    <property type="match status" value="1"/>
</dbReference>
<keyword evidence="5" id="KW-1185">Reference proteome</keyword>
<dbReference type="PANTHER" id="PTHR28006">
    <property type="entry name" value="MONOPOLIN COMPLEX SUBUNIT CSM1"/>
    <property type="match status" value="1"/>
</dbReference>
<dbReference type="Pfam" id="PF12539">
    <property type="entry name" value="Csm1"/>
    <property type="match status" value="1"/>
</dbReference>
<dbReference type="RefSeq" id="XP_018736868.1">
    <property type="nucleotide sequence ID" value="XM_018878899.1"/>
</dbReference>
<feature type="coiled-coil region" evidence="1">
    <location>
        <begin position="372"/>
        <end position="435"/>
    </location>
</feature>
<dbReference type="Proteomes" id="UP000189580">
    <property type="component" value="Chromosome b"/>
</dbReference>
<dbReference type="GO" id="GO:0045144">
    <property type="term" value="P:meiotic sister chromatid segregation"/>
    <property type="evidence" value="ECO:0007669"/>
    <property type="project" value="TreeGrafter"/>
</dbReference>
<evidence type="ECO:0000259" key="3">
    <source>
        <dbReference type="Pfam" id="PF12539"/>
    </source>
</evidence>
<accession>A0A167ERN1</accession>
<feature type="compositionally biased region" description="Low complexity" evidence="2">
    <location>
        <begin position="188"/>
        <end position="199"/>
    </location>
</feature>
<feature type="compositionally biased region" description="Basic and acidic residues" evidence="2">
    <location>
        <begin position="31"/>
        <end position="41"/>
    </location>
</feature>
<dbReference type="GeneID" id="30033839"/>